<dbReference type="GO" id="GO:0016787">
    <property type="term" value="F:hydrolase activity"/>
    <property type="evidence" value="ECO:0007669"/>
    <property type="project" value="InterPro"/>
</dbReference>
<dbReference type="Gene3D" id="3.40.50.1820">
    <property type="entry name" value="alpha/beta hydrolase"/>
    <property type="match status" value="1"/>
</dbReference>
<dbReference type="AlphaFoldDB" id="A0A6A6VR43"/>
<dbReference type="Proteomes" id="UP000799437">
    <property type="component" value="Unassembled WGS sequence"/>
</dbReference>
<feature type="domain" description="Alpha/beta hydrolase fold-3" evidence="1">
    <location>
        <begin position="73"/>
        <end position="155"/>
    </location>
</feature>
<name>A0A6A6VR43_9PEZI</name>
<gene>
    <name evidence="2" type="ORF">EJ05DRAFT_269188</name>
</gene>
<dbReference type="Pfam" id="PF07859">
    <property type="entry name" value="Abhydrolase_3"/>
    <property type="match status" value="1"/>
</dbReference>
<dbReference type="GeneID" id="54481392"/>
<dbReference type="RefSeq" id="XP_033595124.1">
    <property type="nucleotide sequence ID" value="XM_033740338.1"/>
</dbReference>
<proteinExistence type="predicted"/>
<evidence type="ECO:0000259" key="1">
    <source>
        <dbReference type="Pfam" id="PF07859"/>
    </source>
</evidence>
<evidence type="ECO:0000313" key="2">
    <source>
        <dbReference type="EMBL" id="KAF2752673.1"/>
    </source>
</evidence>
<dbReference type="InterPro" id="IPR013094">
    <property type="entry name" value="AB_hydrolase_3"/>
</dbReference>
<accession>A0A6A6VR43</accession>
<dbReference type="EMBL" id="ML996600">
    <property type="protein sequence ID" value="KAF2752673.1"/>
    <property type="molecule type" value="Genomic_DNA"/>
</dbReference>
<reference evidence="2" key="1">
    <citation type="journal article" date="2020" name="Stud. Mycol.">
        <title>101 Dothideomycetes genomes: a test case for predicting lifestyles and emergence of pathogens.</title>
        <authorList>
            <person name="Haridas S."/>
            <person name="Albert R."/>
            <person name="Binder M."/>
            <person name="Bloem J."/>
            <person name="Labutti K."/>
            <person name="Salamov A."/>
            <person name="Andreopoulos B."/>
            <person name="Baker S."/>
            <person name="Barry K."/>
            <person name="Bills G."/>
            <person name="Bluhm B."/>
            <person name="Cannon C."/>
            <person name="Castanera R."/>
            <person name="Culley D."/>
            <person name="Daum C."/>
            <person name="Ezra D."/>
            <person name="Gonzalez J."/>
            <person name="Henrissat B."/>
            <person name="Kuo A."/>
            <person name="Liang C."/>
            <person name="Lipzen A."/>
            <person name="Lutzoni F."/>
            <person name="Magnuson J."/>
            <person name="Mondo S."/>
            <person name="Nolan M."/>
            <person name="Ohm R."/>
            <person name="Pangilinan J."/>
            <person name="Park H.-J."/>
            <person name="Ramirez L."/>
            <person name="Alfaro M."/>
            <person name="Sun H."/>
            <person name="Tritt A."/>
            <person name="Yoshinaga Y."/>
            <person name="Zwiers L.-H."/>
            <person name="Turgeon B."/>
            <person name="Goodwin S."/>
            <person name="Spatafora J."/>
            <person name="Crous P."/>
            <person name="Grigoriev I."/>
        </authorList>
    </citation>
    <scope>NUCLEOTIDE SEQUENCE</scope>
    <source>
        <strain evidence="2">CBS 121739</strain>
    </source>
</reference>
<dbReference type="InterPro" id="IPR029058">
    <property type="entry name" value="AB_hydrolase_fold"/>
</dbReference>
<evidence type="ECO:0000313" key="3">
    <source>
        <dbReference type="Proteomes" id="UP000799437"/>
    </source>
</evidence>
<protein>
    <recommendedName>
        <fullName evidence="1">Alpha/beta hydrolase fold-3 domain-containing protein</fullName>
    </recommendedName>
</protein>
<dbReference type="SUPFAM" id="SSF53474">
    <property type="entry name" value="alpha/beta-Hydrolases"/>
    <property type="match status" value="1"/>
</dbReference>
<keyword evidence="3" id="KW-1185">Reference proteome</keyword>
<organism evidence="2 3">
    <name type="scientific">Pseudovirgaria hyperparasitica</name>
    <dbReference type="NCBI Taxonomy" id="470096"/>
    <lineage>
        <taxon>Eukaryota</taxon>
        <taxon>Fungi</taxon>
        <taxon>Dikarya</taxon>
        <taxon>Ascomycota</taxon>
        <taxon>Pezizomycotina</taxon>
        <taxon>Dothideomycetes</taxon>
        <taxon>Dothideomycetes incertae sedis</taxon>
        <taxon>Acrospermales</taxon>
        <taxon>Acrospermaceae</taxon>
        <taxon>Pseudovirgaria</taxon>
    </lineage>
</organism>
<sequence length="191" mass="21734">MRHVWIPCILFKEGPHTENDDLRDPDIILAEHKRRTHQPLSPNCEKVELPGFPVPVLRYRPENAVYTGFLVVGGGGVYDNSHLHSKYHAHMANSLMCELLVPQYRSAVQEPFPASQKDISAALDCFLDLFRGRKTILIGESFGGSLLHNALCWTRCDIESTSRLEEKDEDRNADRFLAFFDIINPNQEAES</sequence>